<sequence length="267" mass="30167">MEPEKLKNQEILAPLEPVYNEKKLVRYVINTYNQEHNDDQEIQCIGSGSGGAGSYVATAASQQFSSNPIQVIEPEVQIESQNMPAQQIENVVNIENELQVTTPQPYPLKECYTDDSNYMCCNNELEDIIKETYSELSANARSARQVAPVIVRDNRPDGSPPVQAIADRLQANIEGRMNTTFEIIVGRGDFASKSRFFGNFICKVRQEKRFILAYGTPKKSLSQLFLDLYKKTVSSAPSTEFGYGSNAYQRLKTFYCLRVFRITSLLM</sequence>
<evidence type="ECO:0000313" key="3">
    <source>
        <dbReference type="WBParaSite" id="jg21359"/>
    </source>
</evidence>
<dbReference type="InterPro" id="IPR007284">
    <property type="entry name" value="Ground-like_dom"/>
</dbReference>
<proteinExistence type="predicted"/>
<feature type="domain" description="Ground-like" evidence="1">
    <location>
        <begin position="118"/>
        <end position="214"/>
    </location>
</feature>
<name>A0A915DLV3_9BILA</name>
<keyword evidence="2" id="KW-1185">Reference proteome</keyword>
<evidence type="ECO:0000313" key="2">
    <source>
        <dbReference type="Proteomes" id="UP000887574"/>
    </source>
</evidence>
<accession>A0A915DLV3</accession>
<protein>
    <submittedName>
        <fullName evidence="3">Ground-like domain-containing protein</fullName>
    </submittedName>
</protein>
<dbReference type="Pfam" id="PF04155">
    <property type="entry name" value="Ground-like"/>
    <property type="match status" value="1"/>
</dbReference>
<dbReference type="PANTHER" id="PTHR31967">
    <property type="entry name" value="GROUNDHOG (HEDGEHOG-LIKE FAMILY)-RELATED"/>
    <property type="match status" value="1"/>
</dbReference>
<dbReference type="AlphaFoldDB" id="A0A915DLV3"/>
<dbReference type="WBParaSite" id="jg21359">
    <property type="protein sequence ID" value="jg21359"/>
    <property type="gene ID" value="jg21359"/>
</dbReference>
<dbReference type="Proteomes" id="UP000887574">
    <property type="component" value="Unplaced"/>
</dbReference>
<reference evidence="3" key="1">
    <citation type="submission" date="2022-11" db="UniProtKB">
        <authorList>
            <consortium name="WormBaseParasite"/>
        </authorList>
    </citation>
    <scope>IDENTIFICATION</scope>
</reference>
<organism evidence="2 3">
    <name type="scientific">Ditylenchus dipsaci</name>
    <dbReference type="NCBI Taxonomy" id="166011"/>
    <lineage>
        <taxon>Eukaryota</taxon>
        <taxon>Metazoa</taxon>
        <taxon>Ecdysozoa</taxon>
        <taxon>Nematoda</taxon>
        <taxon>Chromadorea</taxon>
        <taxon>Rhabditida</taxon>
        <taxon>Tylenchina</taxon>
        <taxon>Tylenchomorpha</taxon>
        <taxon>Sphaerularioidea</taxon>
        <taxon>Anguinidae</taxon>
        <taxon>Anguininae</taxon>
        <taxon>Ditylenchus</taxon>
    </lineage>
</organism>
<evidence type="ECO:0000259" key="1">
    <source>
        <dbReference type="Pfam" id="PF04155"/>
    </source>
</evidence>